<feature type="domain" description="Homeobox" evidence="30">
    <location>
        <begin position="1041"/>
        <end position="1101"/>
    </location>
</feature>
<feature type="binding site" evidence="24">
    <location>
        <position position="167"/>
    </location>
    <ligand>
        <name>Zn(2+)</name>
        <dbReference type="ChEBI" id="CHEBI:29105"/>
    </ligand>
</feature>
<feature type="binding site" evidence="24">
    <location>
        <position position="164"/>
    </location>
    <ligand>
        <name>Zn(2+)</name>
        <dbReference type="ChEBI" id="CHEBI:29105"/>
    </ligand>
</feature>
<evidence type="ECO:0000313" key="33">
    <source>
        <dbReference type="Proteomes" id="UP000324632"/>
    </source>
</evidence>
<evidence type="ECO:0000256" key="27">
    <source>
        <dbReference type="RuleBase" id="RU000682"/>
    </source>
</evidence>
<dbReference type="InterPro" id="IPR036116">
    <property type="entry name" value="FN3_sf"/>
</dbReference>
<evidence type="ECO:0000256" key="1">
    <source>
        <dbReference type="ARBA" id="ARBA00004123"/>
    </source>
</evidence>
<evidence type="ECO:0000256" key="4">
    <source>
        <dbReference type="ARBA" id="ARBA00011393"/>
    </source>
</evidence>
<proteinExistence type="inferred from homology"/>
<feature type="domain" description="Fibronectin type-III" evidence="31">
    <location>
        <begin position="793"/>
        <end position="884"/>
    </location>
</feature>
<dbReference type="PANTHER" id="PTHR11447">
    <property type="entry name" value="CELLULAR TUMOR ANTIGEN P53"/>
    <property type="match status" value="1"/>
</dbReference>
<feature type="site" description="Interaction with DNA" evidence="25">
    <location>
        <position position="108"/>
    </location>
</feature>
<dbReference type="PRINTS" id="PR00386">
    <property type="entry name" value="P53SUPPRESSR"/>
</dbReference>
<evidence type="ECO:0000256" key="22">
    <source>
        <dbReference type="ARBA" id="ARBA00038165"/>
    </source>
</evidence>
<sequence length="1173" mass="132031">MSDKEPTGLAITQDNFEQIWSDIGLNSLLIDLPRTNSDAWLSVALPEGTFAENFDLPLTGTDDTADAPDIVAPVVDNQPPPSTVVPSTTDYPGEYDFKLRFNQSSMAKSATSTYSQKLNKLYCQLAKTCPVDVLVGREPPQGAVLRATAIYKKSEHVSEVVIRCPHHQNVAENNEDVSQRNHLIVWRGTQEPNTIGICLPKDTLCWYWRPGQMFVFCIDSGQVLGRQCFEVRICACPGRDRKSEEENVKSINGEKVTGTKRKRQNQFKESLPTSNSASKKIKNDSSSDDDIYILNIRGKERFEMLRTINHSLELMDVMPEAEQEKYRMKRNVHDFLPKLGMTDFWVGLRRSFNGSIIPWSRWSNGDPVTYQNWYPGHPVPKVETCPLTPNNTSMNSTRAPKANNTEDQCPLVFEILNCLNMTIERFFGEINISNVTKSEGYVNWSQGPGNISHYTVKVTEGYVNRSQGPGNITHYTVNVTGGYESNETGMVMKLENLTSGTLYTVQVYPVKCGRHLNPQNISFYTSPSDVYNLKETNVTTASVDLSWNHSGNCDFYLITDMDKPGNPIEINTTKITICNLVPAKKYTITVSAVVNKTTKSVSASVSFFTKPSRVLNLTSADNSCTVITASWEKPVGEHKSYNICLNEANNSTCVNQCQPGNCNETTNKNFTFTDRIPGMKYCLCVAALTNSSQLSGEMVTIEAFTRPREVEDLKLSPFDQHIIASWKVNGRFKEFLVSIETAGLIKEIHTHYKNYTFMGLKAGVKYNVTVTTLSEKTDLKSDPVYISDYTKPTPTPWVTAIVLNETSITLTWGVPKESEGASDIKYEVTHHSVYWNSSNSTDQDKNLTFVGLRSGTNYNFSVSVKAGTLKSHPVFASNQTKPYKKTLTFAMLCTSKTPLLCTEGKSQTATLNKRRNAISDTIFVDVLDPKPLGPIRISNRPVHLISKCLKYNILNKDAFDTHSAKSKAILDVDYQCSKDRRNHSPHTDESVRPFIACAFNLNEVEREDAQRLFDMCRKTESLRNIVEDHGEQKTVKNNKPLTKKKTRTIFSKRQIFQLEGTFDMKKYLSSTERTCLANSLQLTETQVKIWFQNRRNKMKRQLSSDCDGTCSPEDVTPDPLKTSQLPSLYRESVGNVAWKGCFMPFPLMYPGSPPSYLYLSNSSNYFSIFDRDA</sequence>
<keyword evidence="9" id="KW-0053">Apoptosis</keyword>
<dbReference type="PROSITE" id="PS50071">
    <property type="entry name" value="HOMEOBOX_2"/>
    <property type="match status" value="1"/>
</dbReference>
<dbReference type="InterPro" id="IPR016187">
    <property type="entry name" value="CTDL_fold"/>
</dbReference>
<dbReference type="SUPFAM" id="SSF49265">
    <property type="entry name" value="Fibronectin type III"/>
    <property type="match status" value="3"/>
</dbReference>
<dbReference type="Gene3D" id="2.60.40.720">
    <property type="match status" value="2"/>
</dbReference>
<dbReference type="GO" id="GO:0006915">
    <property type="term" value="P:apoptotic process"/>
    <property type="evidence" value="ECO:0007669"/>
    <property type="project" value="UniProtKB-KW"/>
</dbReference>
<dbReference type="InterPro" id="IPR010991">
    <property type="entry name" value="p53_tetrameristn"/>
</dbReference>
<evidence type="ECO:0000256" key="19">
    <source>
        <dbReference type="ARBA" id="ARBA00023242"/>
    </source>
</evidence>
<dbReference type="InterPro" id="IPR001356">
    <property type="entry name" value="HD"/>
</dbReference>
<dbReference type="InterPro" id="IPR012346">
    <property type="entry name" value="p53/RUNT-type_TF_DNA-bd_sf"/>
</dbReference>
<dbReference type="InterPro" id="IPR003961">
    <property type="entry name" value="FN3_dom"/>
</dbReference>
<keyword evidence="17" id="KW-0010">Activator</keyword>
<keyword evidence="16 26" id="KW-0371">Homeobox</keyword>
<evidence type="ECO:0000313" key="32">
    <source>
        <dbReference type="EMBL" id="KAA0723725.1"/>
    </source>
</evidence>
<dbReference type="SMART" id="SM00389">
    <property type="entry name" value="HOX"/>
    <property type="match status" value="1"/>
</dbReference>
<evidence type="ECO:0000256" key="25">
    <source>
        <dbReference type="PIRSR" id="PIRSR602117-2"/>
    </source>
</evidence>
<evidence type="ECO:0000256" key="6">
    <source>
        <dbReference type="ARBA" id="ARBA00022473"/>
    </source>
</evidence>
<dbReference type="AlphaFoldDB" id="A0A5A9PPH8"/>
<dbReference type="SMART" id="SM00060">
    <property type="entry name" value="FN3"/>
    <property type="match status" value="5"/>
</dbReference>
<evidence type="ECO:0000259" key="29">
    <source>
        <dbReference type="PROSITE" id="PS50041"/>
    </source>
</evidence>
<dbReference type="SUPFAM" id="SSF56436">
    <property type="entry name" value="C-type lectin-like"/>
    <property type="match status" value="1"/>
</dbReference>
<keyword evidence="10 24" id="KW-0479">Metal-binding</keyword>
<comment type="similarity">
    <text evidence="22">Belongs to the HMX homeobox family.</text>
</comment>
<dbReference type="InterPro" id="IPR009057">
    <property type="entry name" value="Homeodomain-like_sf"/>
</dbReference>
<keyword evidence="14" id="KW-0805">Transcription regulation</keyword>
<evidence type="ECO:0000256" key="7">
    <source>
        <dbReference type="ARBA" id="ARBA00022490"/>
    </source>
</evidence>
<keyword evidence="33" id="KW-1185">Reference proteome</keyword>
<dbReference type="CDD" id="cd00063">
    <property type="entry name" value="FN3"/>
    <property type="match status" value="4"/>
</dbReference>
<evidence type="ECO:0000256" key="14">
    <source>
        <dbReference type="ARBA" id="ARBA00023015"/>
    </source>
</evidence>
<comment type="subunit">
    <text evidence="4">Binds DNA as a homotetramer.</text>
</comment>
<keyword evidence="13" id="KW-0524">Neurogenesis</keyword>
<dbReference type="PROSITE" id="PS50853">
    <property type="entry name" value="FN3"/>
    <property type="match status" value="3"/>
</dbReference>
<dbReference type="GO" id="GO:0005737">
    <property type="term" value="C:cytoplasm"/>
    <property type="evidence" value="ECO:0007669"/>
    <property type="project" value="UniProtKB-SubCell"/>
</dbReference>
<evidence type="ECO:0000256" key="3">
    <source>
        <dbReference type="ARBA" id="ARBA00006167"/>
    </source>
</evidence>
<feature type="region of interest" description="Disordered" evidence="28">
    <location>
        <begin position="61"/>
        <end position="85"/>
    </location>
</feature>
<evidence type="ECO:0000256" key="10">
    <source>
        <dbReference type="ARBA" id="ARBA00022723"/>
    </source>
</evidence>
<dbReference type="InterPro" id="IPR013783">
    <property type="entry name" value="Ig-like_fold"/>
</dbReference>
<evidence type="ECO:0000259" key="30">
    <source>
        <dbReference type="PROSITE" id="PS50071"/>
    </source>
</evidence>
<dbReference type="Gene3D" id="2.60.40.10">
    <property type="entry name" value="Immunoglobulins"/>
    <property type="match status" value="4"/>
</dbReference>
<dbReference type="Proteomes" id="UP000324632">
    <property type="component" value="Chromosome 3"/>
</dbReference>
<dbReference type="SUPFAM" id="SSF47719">
    <property type="entry name" value="p53 tetramerization domain"/>
    <property type="match status" value="1"/>
</dbReference>
<dbReference type="GO" id="GO:0007399">
    <property type="term" value="P:nervous system development"/>
    <property type="evidence" value="ECO:0007669"/>
    <property type="project" value="UniProtKB-KW"/>
</dbReference>
<evidence type="ECO:0000256" key="8">
    <source>
        <dbReference type="ARBA" id="ARBA00022553"/>
    </source>
</evidence>
<dbReference type="Pfam" id="PF00041">
    <property type="entry name" value="fn3"/>
    <property type="match status" value="3"/>
</dbReference>
<organism evidence="32 33">
    <name type="scientific">Triplophysa tibetana</name>
    <dbReference type="NCBI Taxonomy" id="1572043"/>
    <lineage>
        <taxon>Eukaryota</taxon>
        <taxon>Metazoa</taxon>
        <taxon>Chordata</taxon>
        <taxon>Craniata</taxon>
        <taxon>Vertebrata</taxon>
        <taxon>Euteleostomi</taxon>
        <taxon>Actinopterygii</taxon>
        <taxon>Neopterygii</taxon>
        <taxon>Teleostei</taxon>
        <taxon>Ostariophysi</taxon>
        <taxon>Cypriniformes</taxon>
        <taxon>Nemacheilidae</taxon>
        <taxon>Triplophysa</taxon>
    </lineage>
</organism>
<feature type="domain" description="Fibronectin type-III" evidence="31">
    <location>
        <begin position="613"/>
        <end position="709"/>
    </location>
</feature>
<dbReference type="PROSITE" id="PS50041">
    <property type="entry name" value="C_TYPE_LECTIN_2"/>
    <property type="match status" value="1"/>
</dbReference>
<dbReference type="CDD" id="cd00086">
    <property type="entry name" value="homeodomain"/>
    <property type="match status" value="1"/>
</dbReference>
<feature type="region of interest" description="Disordered" evidence="28">
    <location>
        <begin position="244"/>
        <end position="285"/>
    </location>
</feature>
<dbReference type="GO" id="GO:0046872">
    <property type="term" value="F:metal ion binding"/>
    <property type="evidence" value="ECO:0007669"/>
    <property type="project" value="UniProtKB-KW"/>
</dbReference>
<comment type="function">
    <text evidence="23">Transcription factor involved in specification of neuronal cell types and which is required for inner ear and hypothalamus development. Binds to the 5'-CAAGTG-3' core sequence.</text>
</comment>
<evidence type="ECO:0000256" key="23">
    <source>
        <dbReference type="ARBA" id="ARBA00053510"/>
    </source>
</evidence>
<dbReference type="Pfam" id="PF00046">
    <property type="entry name" value="Homeodomain"/>
    <property type="match status" value="1"/>
</dbReference>
<evidence type="ECO:0000256" key="11">
    <source>
        <dbReference type="ARBA" id="ARBA00022782"/>
    </source>
</evidence>
<evidence type="ECO:0000256" key="26">
    <source>
        <dbReference type="PROSITE-ProRule" id="PRU00108"/>
    </source>
</evidence>
<evidence type="ECO:0000256" key="18">
    <source>
        <dbReference type="ARBA" id="ARBA00023163"/>
    </source>
</evidence>
<evidence type="ECO:0000256" key="21">
    <source>
        <dbReference type="ARBA" id="ARBA00031653"/>
    </source>
</evidence>
<dbReference type="InterPro" id="IPR001304">
    <property type="entry name" value="C-type_lectin-like"/>
</dbReference>
<dbReference type="Gene3D" id="4.10.170.10">
    <property type="entry name" value="p53-like tetramerisation domain"/>
    <property type="match status" value="1"/>
</dbReference>
<evidence type="ECO:0000256" key="9">
    <source>
        <dbReference type="ARBA" id="ARBA00022703"/>
    </source>
</evidence>
<dbReference type="InterPro" id="IPR008967">
    <property type="entry name" value="p53-like_TF_DNA-bd_sf"/>
</dbReference>
<feature type="binding site" evidence="24">
    <location>
        <position position="205"/>
    </location>
    <ligand>
        <name>Zn(2+)</name>
        <dbReference type="ChEBI" id="CHEBI:29105"/>
    </ligand>
</feature>
<evidence type="ECO:0000256" key="2">
    <source>
        <dbReference type="ARBA" id="ARBA00004496"/>
    </source>
</evidence>
<keyword evidence="7" id="KW-0963">Cytoplasm</keyword>
<name>A0A5A9PPH8_9TELE</name>
<dbReference type="InterPro" id="IPR017970">
    <property type="entry name" value="Homeobox_CS"/>
</dbReference>
<protein>
    <recommendedName>
        <fullName evidence="5">Cellular tumor antigen p53</fullName>
    </recommendedName>
    <alternativeName>
        <fullName evidence="21">Tumor suppressor p53</fullName>
    </alternativeName>
</protein>
<keyword evidence="8" id="KW-0597">Phosphoprotein</keyword>
<dbReference type="GO" id="GO:0060429">
    <property type="term" value="P:epithelium development"/>
    <property type="evidence" value="ECO:0007669"/>
    <property type="project" value="UniProtKB-ARBA"/>
</dbReference>
<reference evidence="32 33" key="1">
    <citation type="journal article" date="2019" name="Mol. Ecol. Resour.">
        <title>Chromosome-level genome assembly of Triplophysa tibetana, a fish adapted to the harsh high-altitude environment of the Tibetan Plateau.</title>
        <authorList>
            <person name="Yang X."/>
            <person name="Liu H."/>
            <person name="Ma Z."/>
            <person name="Zou Y."/>
            <person name="Zou M."/>
            <person name="Mao Y."/>
            <person name="Li X."/>
            <person name="Wang H."/>
            <person name="Chen T."/>
            <person name="Wang W."/>
            <person name="Yang R."/>
        </authorList>
    </citation>
    <scope>NUCLEOTIDE SEQUENCE [LARGE SCALE GENOMIC DNA]</scope>
    <source>
        <strain evidence="32">TTIB1903HZAU</strain>
        <tissue evidence="32">Muscle</tissue>
    </source>
</reference>
<dbReference type="SUPFAM" id="SSF46689">
    <property type="entry name" value="Homeodomain-like"/>
    <property type="match status" value="1"/>
</dbReference>
<dbReference type="PROSITE" id="PS00027">
    <property type="entry name" value="HOMEOBOX_1"/>
    <property type="match status" value="1"/>
</dbReference>
<gene>
    <name evidence="32" type="ORF">E1301_Tti003160</name>
</gene>
<dbReference type="Pfam" id="PF00870">
    <property type="entry name" value="P53"/>
    <property type="match status" value="2"/>
</dbReference>
<evidence type="ECO:0000256" key="20">
    <source>
        <dbReference type="ARBA" id="ARBA00023306"/>
    </source>
</evidence>
<comment type="subcellular location">
    <subcellularLocation>
        <location evidence="2">Cytoplasm</location>
    </subcellularLocation>
    <subcellularLocation>
        <location evidence="1 26 27">Nucleus</location>
    </subcellularLocation>
</comment>
<keyword evidence="15 26" id="KW-0238">DNA-binding</keyword>
<evidence type="ECO:0000256" key="13">
    <source>
        <dbReference type="ARBA" id="ARBA00022902"/>
    </source>
</evidence>
<dbReference type="InterPro" id="IPR002117">
    <property type="entry name" value="p53_tumour_suppressor"/>
</dbReference>
<evidence type="ECO:0000256" key="5">
    <source>
        <dbReference type="ARBA" id="ARBA00017135"/>
    </source>
</evidence>
<dbReference type="Pfam" id="PF07710">
    <property type="entry name" value="P53_tetramer"/>
    <property type="match status" value="1"/>
</dbReference>
<keyword evidence="20" id="KW-0131">Cell cycle</keyword>
<comment type="cofactor">
    <cofactor evidence="24">
        <name>Zn(2+)</name>
        <dbReference type="ChEBI" id="CHEBI:29105"/>
    </cofactor>
    <text evidence="24">Binds 1 zinc ion per subunit.</text>
</comment>
<dbReference type="GO" id="GO:0030154">
    <property type="term" value="P:cell differentiation"/>
    <property type="evidence" value="ECO:0007669"/>
    <property type="project" value="UniProtKB-KW"/>
</dbReference>
<dbReference type="GO" id="GO:0005634">
    <property type="term" value="C:nucleus"/>
    <property type="evidence" value="ECO:0007669"/>
    <property type="project" value="UniProtKB-SubCell"/>
</dbReference>
<feature type="domain" description="Fibronectin type-III" evidence="31">
    <location>
        <begin position="526"/>
        <end position="612"/>
    </location>
</feature>
<evidence type="ECO:0000256" key="17">
    <source>
        <dbReference type="ARBA" id="ARBA00023159"/>
    </source>
</evidence>
<accession>A0A5A9PPH8</accession>
<dbReference type="PANTHER" id="PTHR11447:SF6">
    <property type="entry name" value="CELLULAR TUMOR ANTIGEN P53"/>
    <property type="match status" value="1"/>
</dbReference>
<evidence type="ECO:0000256" key="12">
    <source>
        <dbReference type="ARBA" id="ARBA00022833"/>
    </source>
</evidence>
<keyword evidence="12 24" id="KW-0862">Zinc</keyword>
<keyword evidence="11" id="KW-0221">Differentiation</keyword>
<comment type="similarity">
    <text evidence="3">Belongs to the p53 family.</text>
</comment>
<keyword evidence="18" id="KW-0804">Transcription</keyword>
<evidence type="ECO:0000256" key="16">
    <source>
        <dbReference type="ARBA" id="ARBA00023155"/>
    </source>
</evidence>
<feature type="domain" description="C-type lectin" evidence="29">
    <location>
        <begin position="314"/>
        <end position="385"/>
    </location>
</feature>
<dbReference type="Gene3D" id="1.10.10.60">
    <property type="entry name" value="Homeodomain-like"/>
    <property type="match status" value="1"/>
</dbReference>
<evidence type="ECO:0000259" key="31">
    <source>
        <dbReference type="PROSITE" id="PS50853"/>
    </source>
</evidence>
<dbReference type="SUPFAM" id="SSF49417">
    <property type="entry name" value="p53-like transcription factors"/>
    <property type="match status" value="1"/>
</dbReference>
<dbReference type="GO" id="GO:0000978">
    <property type="term" value="F:RNA polymerase II cis-regulatory region sequence-specific DNA binding"/>
    <property type="evidence" value="ECO:0007669"/>
    <property type="project" value="TreeGrafter"/>
</dbReference>
<dbReference type="GO" id="GO:0051262">
    <property type="term" value="P:protein tetramerization"/>
    <property type="evidence" value="ECO:0007669"/>
    <property type="project" value="InterPro"/>
</dbReference>
<keyword evidence="19 26" id="KW-0539">Nucleus</keyword>
<dbReference type="FunFam" id="1.10.10.60:FF:000053">
    <property type="entry name" value="H6 family homeobox 2"/>
    <property type="match status" value="1"/>
</dbReference>
<evidence type="ECO:0000256" key="24">
    <source>
        <dbReference type="PIRSR" id="PIRSR602117-1"/>
    </source>
</evidence>
<dbReference type="EMBL" id="SOYY01000003">
    <property type="protein sequence ID" value="KAA0723725.1"/>
    <property type="molecule type" value="Genomic_DNA"/>
</dbReference>
<comment type="caution">
    <text evidence="32">The sequence shown here is derived from an EMBL/GenBank/DDBJ whole genome shotgun (WGS) entry which is preliminary data.</text>
</comment>
<dbReference type="GO" id="GO:0009653">
    <property type="term" value="P:anatomical structure morphogenesis"/>
    <property type="evidence" value="ECO:0007669"/>
    <property type="project" value="UniProtKB-ARBA"/>
</dbReference>
<dbReference type="InterPro" id="IPR036674">
    <property type="entry name" value="p53_tetramer_sf"/>
</dbReference>
<evidence type="ECO:0000256" key="28">
    <source>
        <dbReference type="SAM" id="MobiDB-lite"/>
    </source>
</evidence>
<feature type="DNA-binding region" description="Homeobox" evidence="26">
    <location>
        <begin position="1043"/>
        <end position="1102"/>
    </location>
</feature>
<keyword evidence="6" id="KW-0217">Developmental protein</keyword>
<dbReference type="GO" id="GO:0000981">
    <property type="term" value="F:DNA-binding transcription factor activity, RNA polymerase II-specific"/>
    <property type="evidence" value="ECO:0007669"/>
    <property type="project" value="InterPro"/>
</dbReference>
<dbReference type="InterPro" id="IPR011615">
    <property type="entry name" value="p53_DNA-bd"/>
</dbReference>
<evidence type="ECO:0000256" key="15">
    <source>
        <dbReference type="ARBA" id="ARBA00023125"/>
    </source>
</evidence>